<dbReference type="GO" id="GO:0001897">
    <property type="term" value="P:symbiont-mediated cytolysis of host cell"/>
    <property type="evidence" value="ECO:0007669"/>
    <property type="project" value="UniProtKB-ARBA"/>
</dbReference>
<dbReference type="EMBL" id="BK015081">
    <property type="protein sequence ID" value="DAD90298.1"/>
    <property type="molecule type" value="Genomic_DNA"/>
</dbReference>
<proteinExistence type="inferred from homology"/>
<keyword evidence="2" id="KW-0645">Protease</keyword>
<evidence type="ECO:0000256" key="3">
    <source>
        <dbReference type="ARBA" id="ARBA00022801"/>
    </source>
</evidence>
<reference evidence="6" key="1">
    <citation type="journal article" date="2021" name="Proc. Natl. Acad. Sci. U.S.A.">
        <title>A Catalog of Tens of Thousands of Viruses from Human Metagenomes Reveals Hidden Associations with Chronic Diseases.</title>
        <authorList>
            <person name="Tisza M.J."/>
            <person name="Buck C.B."/>
        </authorList>
    </citation>
    <scope>NUCLEOTIDE SEQUENCE</scope>
    <source>
        <strain evidence="6">CtRlj31</strain>
    </source>
</reference>
<dbReference type="GO" id="GO:0006508">
    <property type="term" value="P:proteolysis"/>
    <property type="evidence" value="ECO:0007669"/>
    <property type="project" value="UniProtKB-KW"/>
</dbReference>
<name>A0A8S5N7Q6_9CAUD</name>
<dbReference type="Pfam" id="PF18013">
    <property type="entry name" value="Phage_lysozyme2"/>
    <property type="match status" value="1"/>
</dbReference>
<dbReference type="InterPro" id="IPR057370">
    <property type="entry name" value="ELLD"/>
</dbReference>
<evidence type="ECO:0000313" key="6">
    <source>
        <dbReference type="EMBL" id="DAD90298.1"/>
    </source>
</evidence>
<dbReference type="InterPro" id="IPR000064">
    <property type="entry name" value="NLP_P60_dom"/>
</dbReference>
<dbReference type="SUPFAM" id="SSF54001">
    <property type="entry name" value="Cysteine proteinases"/>
    <property type="match status" value="1"/>
</dbReference>
<comment type="similarity">
    <text evidence="1">Belongs to the peptidase C40 family.</text>
</comment>
<evidence type="ECO:0000256" key="4">
    <source>
        <dbReference type="ARBA" id="ARBA00022807"/>
    </source>
</evidence>
<evidence type="ECO:0000259" key="5">
    <source>
        <dbReference type="PROSITE" id="PS51935"/>
    </source>
</evidence>
<dbReference type="GO" id="GO:0008234">
    <property type="term" value="F:cysteine-type peptidase activity"/>
    <property type="evidence" value="ECO:0007669"/>
    <property type="project" value="UniProtKB-KW"/>
</dbReference>
<organism evidence="6">
    <name type="scientific">Siphoviridae sp. ctRlj31</name>
    <dbReference type="NCBI Taxonomy" id="2826338"/>
    <lineage>
        <taxon>Viruses</taxon>
        <taxon>Duplodnaviria</taxon>
        <taxon>Heunggongvirae</taxon>
        <taxon>Uroviricota</taxon>
        <taxon>Caudoviricetes</taxon>
    </lineage>
</organism>
<sequence length="321" mass="34703">MNANALEVYKYLSARGWSLNAIAGLLGNMQSESYVNPGVWQSLQANNYSGGFGLVQWTPATNYTDWARQNGYDIADPNGQLYWIDALSETTGQWIPTSAYNMSWSAFKKSGSSPEELASAFLKNFERAGVEVESNRRSQARSYFNLLGQYGKNAKAVESAVQWAIGIANDNSHGYDQGSRWGPDYDCSSLLITAYQQAGIKVKDAGATYTGNMYSAFLACGFEDVTGFVNLSNGSGIKRGDILLNTASHTAMSIGNGQVVQASQNELGGATGGQSGDQTGREIWCTNYYNFPWNYVLRLSHSESGGSSGGASAYIVKWIPG</sequence>
<dbReference type="Gene3D" id="3.90.1720.10">
    <property type="entry name" value="endopeptidase domain like (from Nostoc punctiforme)"/>
    <property type="match status" value="1"/>
</dbReference>
<feature type="domain" description="NlpC/P60" evidence="5">
    <location>
        <begin position="154"/>
        <end position="300"/>
    </location>
</feature>
<dbReference type="PROSITE" id="PS51935">
    <property type="entry name" value="NLPC_P60"/>
    <property type="match status" value="1"/>
</dbReference>
<keyword evidence="3 6" id="KW-0378">Hydrolase</keyword>
<dbReference type="InterPro" id="IPR041219">
    <property type="entry name" value="Phage_lysozyme2"/>
</dbReference>
<evidence type="ECO:0000256" key="2">
    <source>
        <dbReference type="ARBA" id="ARBA00022670"/>
    </source>
</evidence>
<dbReference type="Pfam" id="PF25309">
    <property type="entry name" value="ELLD"/>
    <property type="match status" value="2"/>
</dbReference>
<protein>
    <submittedName>
        <fullName evidence="6">Morphogenesis protein 1 wall, phi29, hydrolase, infection</fullName>
    </submittedName>
</protein>
<dbReference type="Gene3D" id="1.10.530.10">
    <property type="match status" value="1"/>
</dbReference>
<dbReference type="InterPro" id="IPR038765">
    <property type="entry name" value="Papain-like_cys_pep_sf"/>
</dbReference>
<keyword evidence="4" id="KW-0788">Thiol protease</keyword>
<accession>A0A8S5N7Q6</accession>
<evidence type="ECO:0000256" key="1">
    <source>
        <dbReference type="ARBA" id="ARBA00007074"/>
    </source>
</evidence>